<feature type="non-terminal residue" evidence="1">
    <location>
        <position position="1"/>
    </location>
</feature>
<protein>
    <submittedName>
        <fullName evidence="1">Disease resistance protein CC-NBS-LRR class family</fullName>
    </submittedName>
</protein>
<accession>A0A4Y1RZC4</accession>
<proteinExistence type="predicted"/>
<evidence type="ECO:0000313" key="1">
    <source>
        <dbReference type="EMBL" id="BBH09107.1"/>
    </source>
</evidence>
<sequence length="59" mass="6790">TKSSQAESRELIGSIYHQSLWDQPCTYICYTTERLMHLRVSQVEDTAESILAQLNSTQQ</sequence>
<dbReference type="EMBL" id="AP019304">
    <property type="protein sequence ID" value="BBH09107.1"/>
    <property type="molecule type" value="Genomic_DNA"/>
</dbReference>
<organism evidence="1">
    <name type="scientific">Prunus dulcis</name>
    <name type="common">Almond</name>
    <name type="synonym">Amygdalus dulcis</name>
    <dbReference type="NCBI Taxonomy" id="3755"/>
    <lineage>
        <taxon>Eukaryota</taxon>
        <taxon>Viridiplantae</taxon>
        <taxon>Streptophyta</taxon>
        <taxon>Embryophyta</taxon>
        <taxon>Tracheophyta</taxon>
        <taxon>Spermatophyta</taxon>
        <taxon>Magnoliopsida</taxon>
        <taxon>eudicotyledons</taxon>
        <taxon>Gunneridae</taxon>
        <taxon>Pentapetalae</taxon>
        <taxon>rosids</taxon>
        <taxon>fabids</taxon>
        <taxon>Rosales</taxon>
        <taxon>Rosaceae</taxon>
        <taxon>Amygdaloideae</taxon>
        <taxon>Amygdaleae</taxon>
        <taxon>Prunus</taxon>
    </lineage>
</organism>
<dbReference type="AlphaFoldDB" id="A0A4Y1RZC4"/>
<reference evidence="1" key="1">
    <citation type="journal article" date="2019" name="Science">
        <title>Mutation of a bHLH transcription factor allowed almond domestication.</title>
        <authorList>
            <person name="Sanchez-Perez R."/>
            <person name="Pavan S."/>
            <person name="Mazzeo R."/>
            <person name="Moldovan C."/>
            <person name="Aiese Cigliano R."/>
            <person name="Del Cueto J."/>
            <person name="Ricciardi F."/>
            <person name="Lotti C."/>
            <person name="Ricciardi L."/>
            <person name="Dicenta F."/>
            <person name="Lopez-Marques R.L."/>
            <person name="Lindberg Moller B."/>
        </authorList>
    </citation>
    <scope>NUCLEOTIDE SEQUENCE</scope>
</reference>
<name>A0A4Y1RZC4_PRUDU</name>
<gene>
    <name evidence="1" type="ORF">Prudu_021517</name>
</gene>